<dbReference type="InterPro" id="IPR012337">
    <property type="entry name" value="RNaseH-like_sf"/>
</dbReference>
<proteinExistence type="predicted"/>
<organism evidence="1 2">
    <name type="scientific">Lithospermum erythrorhizon</name>
    <name type="common">Purple gromwell</name>
    <name type="synonym">Lithospermum officinale var. erythrorhizon</name>
    <dbReference type="NCBI Taxonomy" id="34254"/>
    <lineage>
        <taxon>Eukaryota</taxon>
        <taxon>Viridiplantae</taxon>
        <taxon>Streptophyta</taxon>
        <taxon>Embryophyta</taxon>
        <taxon>Tracheophyta</taxon>
        <taxon>Spermatophyta</taxon>
        <taxon>Magnoliopsida</taxon>
        <taxon>eudicotyledons</taxon>
        <taxon>Gunneridae</taxon>
        <taxon>Pentapetalae</taxon>
        <taxon>asterids</taxon>
        <taxon>lamiids</taxon>
        <taxon>Boraginales</taxon>
        <taxon>Boraginaceae</taxon>
        <taxon>Boraginoideae</taxon>
        <taxon>Lithospermeae</taxon>
        <taxon>Lithospermum</taxon>
    </lineage>
</organism>
<dbReference type="InterPro" id="IPR036397">
    <property type="entry name" value="RNaseH_sf"/>
</dbReference>
<gene>
    <name evidence="1" type="ORF">LIER_35635</name>
</gene>
<name>A0AAV3NUY2_LITER</name>
<keyword evidence="2" id="KW-1185">Reference proteome</keyword>
<dbReference type="PANTHER" id="PTHR42648">
    <property type="entry name" value="TRANSPOSASE, PUTATIVE-RELATED"/>
    <property type="match status" value="1"/>
</dbReference>
<dbReference type="PANTHER" id="PTHR42648:SF20">
    <property type="entry name" value="RNA-DIRECTED DNA POLYMERASE"/>
    <property type="match status" value="1"/>
</dbReference>
<dbReference type="EMBL" id="BAABME010015753">
    <property type="protein sequence ID" value="GAA0142793.1"/>
    <property type="molecule type" value="Genomic_DNA"/>
</dbReference>
<sequence length="86" mass="9709">MLPSSGLPDEMWGEAVLFACHILNRVPHKKLDKTPYEIWKGYRSNMSFLKVWGCLDKVGLPDPKRTNIGSKISICVFIGYAQNNIA</sequence>
<evidence type="ECO:0000313" key="2">
    <source>
        <dbReference type="Proteomes" id="UP001454036"/>
    </source>
</evidence>
<dbReference type="AlphaFoldDB" id="A0AAV3NUY2"/>
<accession>A0AAV3NUY2</accession>
<dbReference type="InterPro" id="IPR039537">
    <property type="entry name" value="Retrotran_Ty1/copia-like"/>
</dbReference>
<protein>
    <submittedName>
        <fullName evidence="1">Uncharacterized protein</fullName>
    </submittedName>
</protein>
<dbReference type="GO" id="GO:0003676">
    <property type="term" value="F:nucleic acid binding"/>
    <property type="evidence" value="ECO:0007669"/>
    <property type="project" value="InterPro"/>
</dbReference>
<reference evidence="1 2" key="1">
    <citation type="submission" date="2024-01" db="EMBL/GenBank/DDBJ databases">
        <title>The complete chloroplast genome sequence of Lithospermum erythrorhizon: insights into the phylogenetic relationship among Boraginaceae species and the maternal lineages of purple gromwells.</title>
        <authorList>
            <person name="Okada T."/>
            <person name="Watanabe K."/>
        </authorList>
    </citation>
    <scope>NUCLEOTIDE SEQUENCE [LARGE SCALE GENOMIC DNA]</scope>
</reference>
<evidence type="ECO:0000313" key="1">
    <source>
        <dbReference type="EMBL" id="GAA0142793.1"/>
    </source>
</evidence>
<dbReference type="Gene3D" id="3.30.420.10">
    <property type="entry name" value="Ribonuclease H-like superfamily/Ribonuclease H"/>
    <property type="match status" value="1"/>
</dbReference>
<dbReference type="SUPFAM" id="SSF53098">
    <property type="entry name" value="Ribonuclease H-like"/>
    <property type="match status" value="1"/>
</dbReference>
<comment type="caution">
    <text evidence="1">The sequence shown here is derived from an EMBL/GenBank/DDBJ whole genome shotgun (WGS) entry which is preliminary data.</text>
</comment>
<dbReference type="Proteomes" id="UP001454036">
    <property type="component" value="Unassembled WGS sequence"/>
</dbReference>